<organism evidence="2 4">
    <name type="scientific">Methylobacterium oxalidis</name>
    <dbReference type="NCBI Taxonomy" id="944322"/>
    <lineage>
        <taxon>Bacteria</taxon>
        <taxon>Pseudomonadati</taxon>
        <taxon>Pseudomonadota</taxon>
        <taxon>Alphaproteobacteria</taxon>
        <taxon>Hyphomicrobiales</taxon>
        <taxon>Methylobacteriaceae</taxon>
        <taxon>Methylobacterium</taxon>
    </lineage>
</organism>
<dbReference type="Proteomes" id="UP001156856">
    <property type="component" value="Unassembled WGS sequence"/>
</dbReference>
<dbReference type="Pfam" id="PF13343">
    <property type="entry name" value="SBP_bac_6"/>
    <property type="match status" value="1"/>
</dbReference>
<dbReference type="GO" id="GO:0030288">
    <property type="term" value="C:outer membrane-bounded periplasmic space"/>
    <property type="evidence" value="ECO:0007669"/>
    <property type="project" value="TreeGrafter"/>
</dbReference>
<comment type="caution">
    <text evidence="2">The sequence shown here is derived from an EMBL/GenBank/DDBJ whole genome shotgun (WGS) entry which is preliminary data.</text>
</comment>
<accession>A0A512J5W5</accession>
<keyword evidence="1" id="KW-0732">Signal</keyword>
<reference evidence="2 4" key="3">
    <citation type="submission" date="2019-07" db="EMBL/GenBank/DDBJ databases">
        <title>Whole genome shotgun sequence of Methylobacterium oxalidis NBRC 107715.</title>
        <authorList>
            <person name="Hosoyama A."/>
            <person name="Uohara A."/>
            <person name="Ohji S."/>
            <person name="Ichikawa N."/>
        </authorList>
    </citation>
    <scope>NUCLEOTIDE SEQUENCE [LARGE SCALE GENOMIC DNA]</scope>
    <source>
        <strain evidence="2 4">NBRC 107715</strain>
    </source>
</reference>
<keyword evidence="5" id="KW-1185">Reference proteome</keyword>
<sequence length="302" mass="32993">MAATADAVARLLPEAKIEWVRASTGIITDRVIAERDHPKADMIVGLSASSMLVLKKAGLLEAYRPEGAEELRSSFLDPVQPYSFTGMDVYFPVICLNIEQARRDRISSPTLWRDLTDATFKGRIVMAHPGSSGTGYGLVAGWLQSMGEEAAWAFMDALHANVAVYLHTGSAPCLDVARGEHLIGLGLDMRAAAERARGAPIETIVPLDRVGWDLETFGIIKGTSQPALARRIADWATTAEANGIYAQSYSIVAHPRVQIPPSIALSHAETRMAKVSLLWMAENRERIIAEWTRRYDAKAAPQ</sequence>
<evidence type="ECO:0000313" key="5">
    <source>
        <dbReference type="Proteomes" id="UP001156856"/>
    </source>
</evidence>
<dbReference type="AlphaFoldDB" id="A0A512J5W5"/>
<proteinExistence type="predicted"/>
<dbReference type="EMBL" id="BJZU01000065">
    <property type="protein sequence ID" value="GEP05300.1"/>
    <property type="molecule type" value="Genomic_DNA"/>
</dbReference>
<reference evidence="3" key="1">
    <citation type="journal article" date="2014" name="Int. J. Syst. Evol. Microbiol.">
        <title>Complete genome of a new Firmicutes species belonging to the dominant human colonic microbiota ('Ruminococcus bicirculans') reveals two chromosomes and a selective capacity to utilize plant glucans.</title>
        <authorList>
            <consortium name="NISC Comparative Sequencing Program"/>
            <person name="Wegmann U."/>
            <person name="Louis P."/>
            <person name="Goesmann A."/>
            <person name="Henrissat B."/>
            <person name="Duncan S.H."/>
            <person name="Flint H.J."/>
        </authorList>
    </citation>
    <scope>NUCLEOTIDE SEQUENCE</scope>
    <source>
        <strain evidence="3">NBRC 107715</strain>
    </source>
</reference>
<dbReference type="PANTHER" id="PTHR30006">
    <property type="entry name" value="THIAMINE-BINDING PERIPLASMIC PROTEIN-RELATED"/>
    <property type="match status" value="1"/>
</dbReference>
<dbReference type="SUPFAM" id="SSF53850">
    <property type="entry name" value="Periplasmic binding protein-like II"/>
    <property type="match status" value="1"/>
</dbReference>
<dbReference type="PIRSF" id="PIRSF002825">
    <property type="entry name" value="CfbpA"/>
    <property type="match status" value="1"/>
</dbReference>
<gene>
    <name evidence="3" type="ORF">GCM10007888_30370</name>
    <name evidence="2" type="ORF">MOX02_33380</name>
</gene>
<evidence type="ECO:0000313" key="2">
    <source>
        <dbReference type="EMBL" id="GEP05300.1"/>
    </source>
</evidence>
<dbReference type="GO" id="GO:0030976">
    <property type="term" value="F:thiamine pyrophosphate binding"/>
    <property type="evidence" value="ECO:0007669"/>
    <property type="project" value="TreeGrafter"/>
</dbReference>
<evidence type="ECO:0000313" key="3">
    <source>
        <dbReference type="EMBL" id="GLS64656.1"/>
    </source>
</evidence>
<dbReference type="Proteomes" id="UP000321960">
    <property type="component" value="Unassembled WGS sequence"/>
</dbReference>
<name>A0A512J5W5_9HYPH</name>
<dbReference type="GO" id="GO:0030975">
    <property type="term" value="F:thiamine binding"/>
    <property type="evidence" value="ECO:0007669"/>
    <property type="project" value="TreeGrafter"/>
</dbReference>
<reference evidence="3" key="4">
    <citation type="submission" date="2023-01" db="EMBL/GenBank/DDBJ databases">
        <title>Draft genome sequence of Methylobacterium oxalidis strain NBRC 107715.</title>
        <authorList>
            <person name="Sun Q."/>
            <person name="Mori K."/>
        </authorList>
    </citation>
    <scope>NUCLEOTIDE SEQUENCE</scope>
    <source>
        <strain evidence="3">NBRC 107715</strain>
    </source>
</reference>
<dbReference type="Gene3D" id="3.40.190.10">
    <property type="entry name" value="Periplasmic binding protein-like II"/>
    <property type="match status" value="2"/>
</dbReference>
<dbReference type="InterPro" id="IPR026045">
    <property type="entry name" value="Ferric-bd"/>
</dbReference>
<dbReference type="PANTHER" id="PTHR30006:SF2">
    <property type="entry name" value="ABC TRANSPORTER SUBSTRATE-BINDING PROTEIN"/>
    <property type="match status" value="1"/>
</dbReference>
<evidence type="ECO:0000313" key="4">
    <source>
        <dbReference type="Proteomes" id="UP000321960"/>
    </source>
</evidence>
<dbReference type="GO" id="GO:0015888">
    <property type="term" value="P:thiamine transport"/>
    <property type="evidence" value="ECO:0007669"/>
    <property type="project" value="TreeGrafter"/>
</dbReference>
<dbReference type="EMBL" id="BSPK01000051">
    <property type="protein sequence ID" value="GLS64656.1"/>
    <property type="molecule type" value="Genomic_DNA"/>
</dbReference>
<protein>
    <submittedName>
        <fullName evidence="2 3">2-aminoethylphosphonate ABC transporter substrate-binding protein</fullName>
    </submittedName>
</protein>
<evidence type="ECO:0000256" key="1">
    <source>
        <dbReference type="ARBA" id="ARBA00022729"/>
    </source>
</evidence>
<reference evidence="5" key="2">
    <citation type="journal article" date="2019" name="Int. J. Syst. Evol. Microbiol.">
        <title>The Global Catalogue of Microorganisms (GCM) 10K type strain sequencing project: providing services to taxonomists for standard genome sequencing and annotation.</title>
        <authorList>
            <consortium name="The Broad Institute Genomics Platform"/>
            <consortium name="The Broad Institute Genome Sequencing Center for Infectious Disease"/>
            <person name="Wu L."/>
            <person name="Ma J."/>
        </authorList>
    </citation>
    <scope>NUCLEOTIDE SEQUENCE [LARGE SCALE GENOMIC DNA]</scope>
    <source>
        <strain evidence="5">NBRC 107715</strain>
    </source>
</reference>